<dbReference type="PANTHER" id="PTHR37984:SF5">
    <property type="entry name" value="PROTEIN NYNRIN-LIKE"/>
    <property type="match status" value="1"/>
</dbReference>
<dbReference type="InterPro" id="IPR036397">
    <property type="entry name" value="RNaseH_sf"/>
</dbReference>
<dbReference type="GO" id="GO:0003676">
    <property type="term" value="F:nucleic acid binding"/>
    <property type="evidence" value="ECO:0007669"/>
    <property type="project" value="InterPro"/>
</dbReference>
<dbReference type="FunFam" id="1.10.340.70:FF:000001">
    <property type="entry name" value="Retrovirus-related Pol polyprotein from transposon gypsy-like Protein"/>
    <property type="match status" value="1"/>
</dbReference>
<dbReference type="InterPro" id="IPR043502">
    <property type="entry name" value="DNA/RNA_pol_sf"/>
</dbReference>
<comment type="caution">
    <text evidence="2">The sequence shown here is derived from an EMBL/GenBank/DDBJ whole genome shotgun (WGS) entry which is preliminary data.</text>
</comment>
<reference evidence="2" key="1">
    <citation type="submission" date="2023-04" db="EMBL/GenBank/DDBJ databases">
        <title>Phytophthora fragariaefolia NBRC 109709.</title>
        <authorList>
            <person name="Ichikawa N."/>
            <person name="Sato H."/>
            <person name="Tonouchi N."/>
        </authorList>
    </citation>
    <scope>NUCLEOTIDE SEQUENCE</scope>
    <source>
        <strain evidence="2">NBRC 109709</strain>
    </source>
</reference>
<dbReference type="AlphaFoldDB" id="A0A9W6XGD1"/>
<feature type="domain" description="Integrase zinc-binding" evidence="1">
    <location>
        <begin position="181"/>
        <end position="238"/>
    </location>
</feature>
<name>A0A9W6XGD1_9STRA</name>
<keyword evidence="3" id="KW-1185">Reference proteome</keyword>
<dbReference type="InterPro" id="IPR050951">
    <property type="entry name" value="Retrovirus_Pol_polyprotein"/>
</dbReference>
<dbReference type="PANTHER" id="PTHR37984">
    <property type="entry name" value="PROTEIN CBG26694"/>
    <property type="match status" value="1"/>
</dbReference>
<dbReference type="SUPFAM" id="SSF53098">
    <property type="entry name" value="Ribonuclease H-like"/>
    <property type="match status" value="1"/>
</dbReference>
<proteinExistence type="predicted"/>
<gene>
    <name evidence="2" type="ORF">Pfra01_001116900</name>
</gene>
<dbReference type="Proteomes" id="UP001165121">
    <property type="component" value="Unassembled WGS sequence"/>
</dbReference>
<dbReference type="InterPro" id="IPR012337">
    <property type="entry name" value="RNaseH-like_sf"/>
</dbReference>
<dbReference type="Gene3D" id="3.30.420.10">
    <property type="entry name" value="Ribonuclease H-like superfamily/Ribonuclease H"/>
    <property type="match status" value="1"/>
</dbReference>
<dbReference type="Gene3D" id="3.10.10.10">
    <property type="entry name" value="HIV Type 1 Reverse Transcriptase, subunit A, domain 1"/>
    <property type="match status" value="1"/>
</dbReference>
<dbReference type="CDD" id="cd01647">
    <property type="entry name" value="RT_LTR"/>
    <property type="match status" value="1"/>
</dbReference>
<organism evidence="2 3">
    <name type="scientific">Phytophthora fragariaefolia</name>
    <dbReference type="NCBI Taxonomy" id="1490495"/>
    <lineage>
        <taxon>Eukaryota</taxon>
        <taxon>Sar</taxon>
        <taxon>Stramenopiles</taxon>
        <taxon>Oomycota</taxon>
        <taxon>Peronosporomycetes</taxon>
        <taxon>Peronosporales</taxon>
        <taxon>Peronosporaceae</taxon>
        <taxon>Phytophthora</taxon>
    </lineage>
</organism>
<protein>
    <submittedName>
        <fullName evidence="2">Unnamed protein product</fullName>
    </submittedName>
</protein>
<dbReference type="SUPFAM" id="SSF56672">
    <property type="entry name" value="DNA/RNA polymerases"/>
    <property type="match status" value="1"/>
</dbReference>
<dbReference type="Pfam" id="PF17921">
    <property type="entry name" value="Integrase_H2C2"/>
    <property type="match status" value="1"/>
</dbReference>
<accession>A0A9W6XGD1</accession>
<dbReference type="InterPro" id="IPR041588">
    <property type="entry name" value="Integrase_H2C2"/>
</dbReference>
<dbReference type="EMBL" id="BSXT01001095">
    <property type="protein sequence ID" value="GMF38568.1"/>
    <property type="molecule type" value="Genomic_DNA"/>
</dbReference>
<dbReference type="InterPro" id="IPR043128">
    <property type="entry name" value="Rev_trsase/Diguanyl_cyclase"/>
</dbReference>
<sequence length="361" mass="40553">MVLLRPEPTPEELNTSSVMDEDVLEEFWKQRASRSGSEILKNPKDPAYPLMKEFEDVVSKEPPSQLPPDRGIRHEIDLVPGTKESKSPHTFCVRKPNGKWRLVHAYNKLNSATVPAQTPIPRKDVLLNNMAGCTFYSAMHLVDGYYQILMRESDIPLTAADGLLHYRVEPGDPPRVVVPNDEDLKFDILQEAHDAPSSGHLGREKTFLSVSLTFWWPHQYKCVARYVKKCETCQRVKPFGHASALLQSLTVLLDCWKSMSLDFVIGLPADDHGNTGILVFVCRLSKMVHLAPALDTVTGEQAARLFLDCVFRHHGLSETIVSDRDPRFTGTFLENAVPSFRNEVEHVNCGPSPNGWSDGAR</sequence>
<evidence type="ECO:0000259" key="1">
    <source>
        <dbReference type="Pfam" id="PF17921"/>
    </source>
</evidence>
<evidence type="ECO:0000313" key="3">
    <source>
        <dbReference type="Proteomes" id="UP001165121"/>
    </source>
</evidence>
<dbReference type="Gene3D" id="3.30.70.270">
    <property type="match status" value="1"/>
</dbReference>
<dbReference type="OrthoDB" id="1938712at2759"/>
<evidence type="ECO:0000313" key="2">
    <source>
        <dbReference type="EMBL" id="GMF38568.1"/>
    </source>
</evidence>